<feature type="transmembrane region" description="Helical" evidence="2">
    <location>
        <begin position="760"/>
        <end position="783"/>
    </location>
</feature>
<reference evidence="5 6" key="1">
    <citation type="submission" date="2019-07" db="EMBL/GenBank/DDBJ databases">
        <title>Draft genome assembly of a fouling barnacle, Amphibalanus amphitrite (Darwin, 1854): The first reference genome for Thecostraca.</title>
        <authorList>
            <person name="Kim W."/>
        </authorList>
    </citation>
    <scope>NUCLEOTIDE SEQUENCE [LARGE SCALE GENOMIC DNA]</scope>
    <source>
        <strain evidence="5">SNU_AA5</strain>
        <tissue evidence="5">Soma without cirri and trophi</tissue>
    </source>
</reference>
<feature type="transmembrane region" description="Helical" evidence="2">
    <location>
        <begin position="434"/>
        <end position="454"/>
    </location>
</feature>
<evidence type="ECO:0000313" key="6">
    <source>
        <dbReference type="Proteomes" id="UP000440578"/>
    </source>
</evidence>
<dbReference type="EMBL" id="VIIS01001494">
    <property type="protein sequence ID" value="KAF0297370.1"/>
    <property type="molecule type" value="Genomic_DNA"/>
</dbReference>
<sequence length="824" mass="90396">MARVGSVTLLCAALLCVTVSVSGSSALLQMLPELLPAGPVCRRQMQLPSETSGAFLAHVCDSKQRLNDLLLEAGLPEEPEAPAAPVASTLVRPATFTLEDELPDRVTAESFGDERPEWAFEVAAWLAPMQQSVSNELCRQQSRAYLEELNSARPWALSMHDASGKLPDGFFYGNNNMLGSFDECLRVTAKLNDTVYPDISETSFVGQYCQATISSTLAPVQTSEGLQDDAQGLGLVPFLPFKVINLVTGNVVTTAPLRYGYCIPSSCTKQDVMASLDEWLDSRNGTSLYVSDVRCHTDGEKATLETNDIVVIALLAVFGVVVALCTTLDVVGIYVTRAAETSSGDAIVGRAESAFAPANWQIVHAFSLRYNGKRLLSTRTGSDNLGCIHGMRFLSLTWVVAGHNYIFALGGGAWNNTAYILEIIKAPAIEVLMNGLLSVDTFFCLGGIMVAYTFMKTVAAKGGRVGLMDVPMMYLHRYLRLTPVYAVVVAITATIIRRIGTGPGLGMVMENLAVQCQISWWRNLLYINNYFNYEELCVGQSWYLPVDFQLFLLSPFMIIPFVYNKKIGAVWLGLLTAASVAIPATVIYQKDLPPTTMFFNAMAAAKTEDMFSDFYVVPWCRASPYIIGIITGLILHHIKTNKVTITIPKAVNLATWTVMAAMALTIVYSTHQWNKDPQATYTMAEAVSYGSLHRLGWAIAISWVVFACVTGHGGFVDTLLSYKVFIPLGRLSYTTYLVAVQVQCWYFASYRIPSAFGNTIMVYSFLTNLLISMVLATVLSLCFESPMMTIEKIIFPKRQSKPNTKKGIDNPGLQDTPLEASTRF</sequence>
<feature type="transmembrane region" description="Helical" evidence="2">
    <location>
        <begin position="478"/>
        <end position="499"/>
    </location>
</feature>
<evidence type="ECO:0000256" key="3">
    <source>
        <dbReference type="SAM" id="SignalP"/>
    </source>
</evidence>
<keyword evidence="3" id="KW-0732">Signal</keyword>
<dbReference type="PANTHER" id="PTHR11161:SF0">
    <property type="entry name" value="O-ACYLTRANSFERASE LIKE PROTEIN"/>
    <property type="match status" value="1"/>
</dbReference>
<keyword evidence="6" id="KW-1185">Reference proteome</keyword>
<dbReference type="PANTHER" id="PTHR11161">
    <property type="entry name" value="O-ACYLTRANSFERASE"/>
    <property type="match status" value="1"/>
</dbReference>
<keyword evidence="2" id="KW-1133">Transmembrane helix</keyword>
<feature type="transmembrane region" description="Helical" evidence="2">
    <location>
        <begin position="393"/>
        <end position="414"/>
    </location>
</feature>
<feature type="transmembrane region" description="Helical" evidence="2">
    <location>
        <begin position="728"/>
        <end position="748"/>
    </location>
</feature>
<feature type="domain" description="Nose resistant-to-fluoxetine protein N-terminal" evidence="4">
    <location>
        <begin position="135"/>
        <end position="297"/>
    </location>
</feature>
<feature type="transmembrane region" description="Helical" evidence="2">
    <location>
        <begin position="309"/>
        <end position="335"/>
    </location>
</feature>
<gene>
    <name evidence="5" type="primary">nrf-6_10</name>
    <name evidence="5" type="ORF">FJT64_005160</name>
</gene>
<comment type="caution">
    <text evidence="5">The sequence shown here is derived from an EMBL/GenBank/DDBJ whole genome shotgun (WGS) entry which is preliminary data.</text>
</comment>
<dbReference type="InterPro" id="IPR006621">
    <property type="entry name" value="Nose-resist-to-fluoxetine_N"/>
</dbReference>
<dbReference type="OrthoDB" id="10006435at2759"/>
<name>A0A6A4W129_AMPAM</name>
<feature type="signal peptide" evidence="3">
    <location>
        <begin position="1"/>
        <end position="23"/>
    </location>
</feature>
<evidence type="ECO:0000256" key="1">
    <source>
        <dbReference type="SAM" id="MobiDB-lite"/>
    </source>
</evidence>
<feature type="transmembrane region" description="Helical" evidence="2">
    <location>
        <begin position="695"/>
        <end position="716"/>
    </location>
</feature>
<evidence type="ECO:0000259" key="4">
    <source>
        <dbReference type="SMART" id="SM00703"/>
    </source>
</evidence>
<feature type="transmembrane region" description="Helical" evidence="2">
    <location>
        <begin position="650"/>
        <end position="668"/>
    </location>
</feature>
<dbReference type="Proteomes" id="UP000440578">
    <property type="component" value="Unassembled WGS sequence"/>
</dbReference>
<feature type="transmembrane region" description="Helical" evidence="2">
    <location>
        <begin position="570"/>
        <end position="588"/>
    </location>
</feature>
<accession>A0A6A4W129</accession>
<keyword evidence="2" id="KW-0812">Transmembrane</keyword>
<protein>
    <submittedName>
        <fullName evidence="5">Nose resistant to fluoxetine protein 6</fullName>
    </submittedName>
</protein>
<organism evidence="5 6">
    <name type="scientific">Amphibalanus amphitrite</name>
    <name type="common">Striped barnacle</name>
    <name type="synonym">Balanus amphitrite</name>
    <dbReference type="NCBI Taxonomy" id="1232801"/>
    <lineage>
        <taxon>Eukaryota</taxon>
        <taxon>Metazoa</taxon>
        <taxon>Ecdysozoa</taxon>
        <taxon>Arthropoda</taxon>
        <taxon>Crustacea</taxon>
        <taxon>Multicrustacea</taxon>
        <taxon>Cirripedia</taxon>
        <taxon>Thoracica</taxon>
        <taxon>Thoracicalcarea</taxon>
        <taxon>Balanomorpha</taxon>
        <taxon>Balanoidea</taxon>
        <taxon>Balanidae</taxon>
        <taxon>Amphibalaninae</taxon>
        <taxon>Amphibalanus</taxon>
    </lineage>
</organism>
<evidence type="ECO:0000313" key="5">
    <source>
        <dbReference type="EMBL" id="KAF0297370.1"/>
    </source>
</evidence>
<dbReference type="GO" id="GO:0016747">
    <property type="term" value="F:acyltransferase activity, transferring groups other than amino-acyl groups"/>
    <property type="evidence" value="ECO:0007669"/>
    <property type="project" value="InterPro"/>
</dbReference>
<keyword evidence="2" id="KW-0472">Membrane</keyword>
<feature type="chain" id="PRO_5025676306" evidence="3">
    <location>
        <begin position="24"/>
        <end position="824"/>
    </location>
</feature>
<feature type="region of interest" description="Disordered" evidence="1">
    <location>
        <begin position="801"/>
        <end position="824"/>
    </location>
</feature>
<dbReference type="Pfam" id="PF20146">
    <property type="entry name" value="NRF"/>
    <property type="match status" value="1"/>
</dbReference>
<proteinExistence type="predicted"/>
<dbReference type="Pfam" id="PF01757">
    <property type="entry name" value="Acyl_transf_3"/>
    <property type="match status" value="1"/>
</dbReference>
<evidence type="ECO:0000256" key="2">
    <source>
        <dbReference type="SAM" id="Phobius"/>
    </source>
</evidence>
<feature type="transmembrane region" description="Helical" evidence="2">
    <location>
        <begin position="616"/>
        <end position="638"/>
    </location>
</feature>
<dbReference type="AlphaFoldDB" id="A0A6A4W129"/>
<feature type="transmembrane region" description="Helical" evidence="2">
    <location>
        <begin position="542"/>
        <end position="563"/>
    </location>
</feature>
<dbReference type="InterPro" id="IPR002656">
    <property type="entry name" value="Acyl_transf_3_dom"/>
</dbReference>
<dbReference type="SMART" id="SM00703">
    <property type="entry name" value="NRF"/>
    <property type="match status" value="1"/>
</dbReference>
<dbReference type="InterPro" id="IPR052728">
    <property type="entry name" value="O2_lipid_transport_reg"/>
</dbReference>